<protein>
    <submittedName>
        <fullName evidence="1">Fanconi anemia group C protein</fullName>
    </submittedName>
</protein>
<dbReference type="PANTHER" id="PTHR16798:SF0">
    <property type="entry name" value="FANCONI ANEMIA GROUP C PROTEIN"/>
    <property type="match status" value="1"/>
</dbReference>
<dbReference type="AlphaFoldDB" id="V8NP29"/>
<dbReference type="Pfam" id="PF02106">
    <property type="entry name" value="Fanconi_C"/>
    <property type="match status" value="3"/>
</dbReference>
<dbReference type="GO" id="GO:0034599">
    <property type="term" value="P:cellular response to oxidative stress"/>
    <property type="evidence" value="ECO:0007669"/>
    <property type="project" value="TreeGrafter"/>
</dbReference>
<dbReference type="GO" id="GO:0043240">
    <property type="term" value="C:Fanconi anaemia nuclear complex"/>
    <property type="evidence" value="ECO:0007669"/>
    <property type="project" value="InterPro"/>
</dbReference>
<dbReference type="GO" id="GO:0006289">
    <property type="term" value="P:nucleotide-excision repair"/>
    <property type="evidence" value="ECO:0007669"/>
    <property type="project" value="TreeGrafter"/>
</dbReference>
<dbReference type="Proteomes" id="UP000018936">
    <property type="component" value="Unassembled WGS sequence"/>
</dbReference>
<keyword evidence="2" id="KW-1185">Reference proteome</keyword>
<sequence>MHERSQFPHFGFHSTAKHLPGFKGDNLSCRMVEDSRVSNSSIEFWLNKTLEWDQITTLESRQDVCLHLPELQEFLLQIYGALKHMNTTTAVQKFPLIGQLLGRLCWNPFVIGYDECQKILMCCLCCLYSGEPQNPLELKANSWIQPWDKLIVSKFYSQTTKENTCRALSAASLTSEPATSPAVLSDRLRTLKSLCYLLSFCGLGNHDTDINKFISTLGFTSVDYYSKLIENGNFCSQNEEGQDKAMGGTRMKTKLDLTISCRVTSMSLLCVPLITLPDIKPLLEALLNYHDHGPQEVLHSQFLEAVNEAVLRKNISLSETAVLQLWLRHLPSLEKAVLRNIEQLISSQTKSMQEMVYVIKDSLLHRAACHPAVFRTIDEIFKNALLETDGAQEIMTVMQVFTQCFVQAYHENNKQHKFPLKAYFPHNPHSLVMALLKPPSECADLAAKQLLLSQAESSNLLWLLVFYYSPDNMNEQRTQIMVEARSACDYLTSLSRMPTISVADLQTLFNSKTTLTATKHIIMHLIISFVLFTPNGHSIARELIAYTSVSYRVKCAVALPHSLCDSILVGKAQEKPPTSDITHAELHCALLRVDTSRKKKGSLKNQLADNPLFQRNKVQSYPTCLETT</sequence>
<dbReference type="EMBL" id="AZIM01002605">
    <property type="protein sequence ID" value="ETE63716.1"/>
    <property type="molecule type" value="Genomic_DNA"/>
</dbReference>
<evidence type="ECO:0000313" key="1">
    <source>
        <dbReference type="EMBL" id="ETE63716.1"/>
    </source>
</evidence>
<evidence type="ECO:0000313" key="2">
    <source>
        <dbReference type="Proteomes" id="UP000018936"/>
    </source>
</evidence>
<accession>V8NP29</accession>
<feature type="non-terminal residue" evidence="1">
    <location>
        <position position="628"/>
    </location>
</feature>
<dbReference type="InterPro" id="IPR000686">
    <property type="entry name" value="FANCC"/>
</dbReference>
<name>V8NP29_OPHHA</name>
<feature type="non-terminal residue" evidence="1">
    <location>
        <position position="1"/>
    </location>
</feature>
<organism evidence="1 2">
    <name type="scientific">Ophiophagus hannah</name>
    <name type="common">King cobra</name>
    <name type="synonym">Naja hannah</name>
    <dbReference type="NCBI Taxonomy" id="8665"/>
    <lineage>
        <taxon>Eukaryota</taxon>
        <taxon>Metazoa</taxon>
        <taxon>Chordata</taxon>
        <taxon>Craniata</taxon>
        <taxon>Vertebrata</taxon>
        <taxon>Euteleostomi</taxon>
        <taxon>Lepidosauria</taxon>
        <taxon>Squamata</taxon>
        <taxon>Bifurcata</taxon>
        <taxon>Unidentata</taxon>
        <taxon>Episquamata</taxon>
        <taxon>Toxicofera</taxon>
        <taxon>Serpentes</taxon>
        <taxon>Colubroidea</taxon>
        <taxon>Elapidae</taxon>
        <taxon>Elapinae</taxon>
        <taxon>Ophiophagus</taxon>
    </lineage>
</organism>
<gene>
    <name evidence="1" type="primary">FANCC</name>
    <name evidence="1" type="ORF">L345_10516</name>
</gene>
<dbReference type="PRINTS" id="PR00494">
    <property type="entry name" value="FANCONICGENE"/>
</dbReference>
<dbReference type="GO" id="GO:0036297">
    <property type="term" value="P:interstrand cross-link repair"/>
    <property type="evidence" value="ECO:0007669"/>
    <property type="project" value="InterPro"/>
</dbReference>
<dbReference type="PANTHER" id="PTHR16798">
    <property type="entry name" value="FANCONI ANEMIA GROUP C PROTEIN FANCC"/>
    <property type="match status" value="1"/>
</dbReference>
<comment type="caution">
    <text evidence="1">The sequence shown here is derived from an EMBL/GenBank/DDBJ whole genome shotgun (WGS) entry which is preliminary data.</text>
</comment>
<reference evidence="1 2" key="1">
    <citation type="journal article" date="2013" name="Proc. Natl. Acad. Sci. U.S.A.">
        <title>The king cobra genome reveals dynamic gene evolution and adaptation in the snake venom system.</title>
        <authorList>
            <person name="Vonk F.J."/>
            <person name="Casewell N.R."/>
            <person name="Henkel C.V."/>
            <person name="Heimberg A.M."/>
            <person name="Jansen H.J."/>
            <person name="McCleary R.J."/>
            <person name="Kerkkamp H.M."/>
            <person name="Vos R.A."/>
            <person name="Guerreiro I."/>
            <person name="Calvete J.J."/>
            <person name="Wuster W."/>
            <person name="Woods A.E."/>
            <person name="Logan J.M."/>
            <person name="Harrison R.A."/>
            <person name="Castoe T.A."/>
            <person name="de Koning A.P."/>
            <person name="Pollock D.D."/>
            <person name="Yandell M."/>
            <person name="Calderon D."/>
            <person name="Renjifo C."/>
            <person name="Currier R.B."/>
            <person name="Salgado D."/>
            <person name="Pla D."/>
            <person name="Sanz L."/>
            <person name="Hyder A.S."/>
            <person name="Ribeiro J.M."/>
            <person name="Arntzen J.W."/>
            <person name="van den Thillart G.E."/>
            <person name="Boetzer M."/>
            <person name="Pirovano W."/>
            <person name="Dirks R.P."/>
            <person name="Spaink H.P."/>
            <person name="Duboule D."/>
            <person name="McGlinn E."/>
            <person name="Kini R.M."/>
            <person name="Richardson M.K."/>
        </authorList>
    </citation>
    <scope>NUCLEOTIDE SEQUENCE</scope>
    <source>
        <tissue evidence="1">Blood</tissue>
    </source>
</reference>
<proteinExistence type="predicted"/>
<dbReference type="OrthoDB" id="10046159at2759"/>